<evidence type="ECO:0000313" key="3">
    <source>
        <dbReference type="Proteomes" id="UP001154114"/>
    </source>
</evidence>
<protein>
    <submittedName>
        <fullName evidence="2">Uncharacterized protein</fullName>
    </submittedName>
</protein>
<evidence type="ECO:0000256" key="1">
    <source>
        <dbReference type="SAM" id="MobiDB-lite"/>
    </source>
</evidence>
<accession>A0A9N8Q074</accession>
<reference evidence="2" key="1">
    <citation type="submission" date="2021-12" db="EMBL/GenBank/DDBJ databases">
        <authorList>
            <person name="King R."/>
        </authorList>
    </citation>
    <scope>NUCLEOTIDE SEQUENCE</scope>
</reference>
<feature type="compositionally biased region" description="Basic residues" evidence="1">
    <location>
        <begin position="142"/>
        <end position="162"/>
    </location>
</feature>
<dbReference type="EMBL" id="LR824024">
    <property type="protein sequence ID" value="CAD0204180.1"/>
    <property type="molecule type" value="Genomic_DNA"/>
</dbReference>
<proteinExistence type="predicted"/>
<organism evidence="2 3">
    <name type="scientific">Chrysodeixis includens</name>
    <name type="common">Soybean looper</name>
    <name type="synonym">Pseudoplusia includens</name>
    <dbReference type="NCBI Taxonomy" id="689277"/>
    <lineage>
        <taxon>Eukaryota</taxon>
        <taxon>Metazoa</taxon>
        <taxon>Ecdysozoa</taxon>
        <taxon>Arthropoda</taxon>
        <taxon>Hexapoda</taxon>
        <taxon>Insecta</taxon>
        <taxon>Pterygota</taxon>
        <taxon>Neoptera</taxon>
        <taxon>Endopterygota</taxon>
        <taxon>Lepidoptera</taxon>
        <taxon>Glossata</taxon>
        <taxon>Ditrysia</taxon>
        <taxon>Noctuoidea</taxon>
        <taxon>Noctuidae</taxon>
        <taxon>Plusiinae</taxon>
        <taxon>Chrysodeixis</taxon>
    </lineage>
</organism>
<dbReference type="AlphaFoldDB" id="A0A9N8Q074"/>
<keyword evidence="3" id="KW-1185">Reference proteome</keyword>
<name>A0A9N8Q074_CHRIL</name>
<dbReference type="Proteomes" id="UP001154114">
    <property type="component" value="Chromosome 21"/>
</dbReference>
<gene>
    <name evidence="2" type="ORF">CINC_LOCUS6490</name>
</gene>
<evidence type="ECO:0000313" key="2">
    <source>
        <dbReference type="EMBL" id="CAD0204180.1"/>
    </source>
</evidence>
<feature type="region of interest" description="Disordered" evidence="1">
    <location>
        <begin position="129"/>
        <end position="162"/>
    </location>
</feature>
<dbReference type="OrthoDB" id="10048380at2759"/>
<sequence>MKPKLTYEFLLTIVQSLRNNILKHRNLLNRRYIAVNLNQQGTQYVIRIYSNNTVPRNQFKFHQSRPCYHATFHIDKLCVSNAPVCPQQNLQVYGRHDVPRLGLADPRVCGGHAVHVLLEPPQGARELEDSVRGRGAAAGGRRPARHGRLRRGRARERPPGRRVLRGRHDLLRARRLPRRLHLARRQRTERLRLLSPPIVHLIHCTL</sequence>